<reference evidence="9" key="2">
    <citation type="submission" date="2025-09" db="UniProtKB">
        <authorList>
            <consortium name="Ensembl"/>
        </authorList>
    </citation>
    <scope>IDENTIFICATION</scope>
</reference>
<dbReference type="Proteomes" id="UP000265020">
    <property type="component" value="Unassembled WGS sequence"/>
</dbReference>
<dbReference type="AlphaFoldDB" id="A0A3Q2D6B0"/>
<dbReference type="Ensembl" id="ENSCVAT00000030894.1">
    <property type="protein sequence ID" value="ENSCVAP00000013899.1"/>
    <property type="gene ID" value="ENSCVAG00000016463.1"/>
</dbReference>
<accession>A0A3Q2D6B0</accession>
<keyword evidence="10" id="KW-1185">Reference proteome</keyword>
<protein>
    <recommendedName>
        <fullName evidence="3">Cilia- and flagella-associated protein 157</fullName>
    </recommendedName>
</protein>
<dbReference type="PANTHER" id="PTHR31954">
    <property type="entry name" value="CILIA- AND FLAGELLA-ASSOCIATED PROTEIN 157"/>
    <property type="match status" value="1"/>
</dbReference>
<dbReference type="PANTHER" id="PTHR31954:SF1">
    <property type="entry name" value="CILIA- AND FLAGELLA-ASSOCIATED PROTEIN 157"/>
    <property type="match status" value="1"/>
</dbReference>
<dbReference type="GeneTree" id="ENSGT00730000111240"/>
<feature type="compositionally biased region" description="Basic residues" evidence="8">
    <location>
        <begin position="1"/>
        <end position="16"/>
    </location>
</feature>
<comment type="subcellular location">
    <subcellularLocation>
        <location evidence="1">Cell projection</location>
        <location evidence="1">Cilium</location>
    </subcellularLocation>
</comment>
<evidence type="ECO:0000256" key="1">
    <source>
        <dbReference type="ARBA" id="ARBA00004138"/>
    </source>
</evidence>
<feature type="coiled-coil region" evidence="7">
    <location>
        <begin position="44"/>
        <end position="255"/>
    </location>
</feature>
<comment type="similarity">
    <text evidence="2">Belongs to the CFAP157 family.</text>
</comment>
<feature type="region of interest" description="Disordered" evidence="8">
    <location>
        <begin position="1"/>
        <end position="32"/>
    </location>
</feature>
<evidence type="ECO:0000256" key="6">
    <source>
        <dbReference type="ARBA" id="ARBA00023273"/>
    </source>
</evidence>
<dbReference type="OMA" id="NEAMSQE"/>
<evidence type="ECO:0000256" key="2">
    <source>
        <dbReference type="ARBA" id="ARBA00010841"/>
    </source>
</evidence>
<evidence type="ECO:0000256" key="5">
    <source>
        <dbReference type="ARBA" id="ARBA00023069"/>
    </source>
</evidence>
<reference evidence="9" key="1">
    <citation type="submission" date="2025-08" db="UniProtKB">
        <authorList>
            <consortium name="Ensembl"/>
        </authorList>
    </citation>
    <scope>IDENTIFICATION</scope>
</reference>
<evidence type="ECO:0000313" key="10">
    <source>
        <dbReference type="Proteomes" id="UP000265020"/>
    </source>
</evidence>
<evidence type="ECO:0000256" key="4">
    <source>
        <dbReference type="ARBA" id="ARBA00023054"/>
    </source>
</evidence>
<dbReference type="GO" id="GO:0036064">
    <property type="term" value="C:ciliary basal body"/>
    <property type="evidence" value="ECO:0007669"/>
    <property type="project" value="TreeGrafter"/>
</dbReference>
<sequence>MPRKKERKSDKNKKKLNLASPLTKASPISSLFSPSLSSRFQIKCAELEKQNKLLISQYSSLDTEKKDVTEYLKRTLSEKEDEADDLLQRLEAQRQAAVQEKQSLQLKHDKLRQELDAQINELNEKNAVLGEKLVDLEEFQRQKDELMIKLQNLEKQLECQQEKHKDEIHSLEMKDLLEKRKLEMESEVAAMSSKVQLLVEQKLPEKIRSVLQENTELKTRLSKLSEATESLLEENTSLRERRRQLSVDNDILEQTVRETSRITKGSAVTEPKSWCVSRLDRASLSAEWSSSRMERNQLEVKLKDERRRKNRMRSIMQDAANSLLQVLKVKLEK</sequence>
<dbReference type="InterPro" id="IPR038844">
    <property type="entry name" value="CFAP157"/>
</dbReference>
<proteinExistence type="inferred from homology"/>
<keyword evidence="6" id="KW-0966">Cell projection</keyword>
<evidence type="ECO:0000256" key="3">
    <source>
        <dbReference type="ARBA" id="ARBA00014087"/>
    </source>
</evidence>
<dbReference type="STRING" id="28743.ENSCVAP00000013899"/>
<evidence type="ECO:0000256" key="8">
    <source>
        <dbReference type="SAM" id="MobiDB-lite"/>
    </source>
</evidence>
<name>A0A3Q2D6B0_CYPVA</name>
<keyword evidence="4 7" id="KW-0175">Coiled coil</keyword>
<dbReference type="GO" id="GO:0008017">
    <property type="term" value="F:microtubule binding"/>
    <property type="evidence" value="ECO:0007669"/>
    <property type="project" value="TreeGrafter"/>
</dbReference>
<organism evidence="9 10">
    <name type="scientific">Cyprinodon variegatus</name>
    <name type="common">Sheepshead minnow</name>
    <dbReference type="NCBI Taxonomy" id="28743"/>
    <lineage>
        <taxon>Eukaryota</taxon>
        <taxon>Metazoa</taxon>
        <taxon>Chordata</taxon>
        <taxon>Craniata</taxon>
        <taxon>Vertebrata</taxon>
        <taxon>Euteleostomi</taxon>
        <taxon>Actinopterygii</taxon>
        <taxon>Neopterygii</taxon>
        <taxon>Teleostei</taxon>
        <taxon>Neoteleostei</taxon>
        <taxon>Acanthomorphata</taxon>
        <taxon>Ovalentaria</taxon>
        <taxon>Atherinomorphae</taxon>
        <taxon>Cyprinodontiformes</taxon>
        <taxon>Cyprinodontidae</taxon>
        <taxon>Cyprinodon</taxon>
    </lineage>
</organism>
<evidence type="ECO:0000256" key="7">
    <source>
        <dbReference type="SAM" id="Coils"/>
    </source>
</evidence>
<evidence type="ECO:0000313" key="9">
    <source>
        <dbReference type="Ensembl" id="ENSCVAP00000013899.1"/>
    </source>
</evidence>
<keyword evidence="5" id="KW-0969">Cilium</keyword>